<keyword evidence="1" id="KW-0732">Signal</keyword>
<dbReference type="InterPro" id="IPR045935">
    <property type="entry name" value="DUF6355"/>
</dbReference>
<evidence type="ECO:0000313" key="2">
    <source>
        <dbReference type="EMBL" id="MBB5856397.1"/>
    </source>
</evidence>
<dbReference type="EMBL" id="JACHMX010000001">
    <property type="protein sequence ID" value="MBB5856397.1"/>
    <property type="molecule type" value="Genomic_DNA"/>
</dbReference>
<reference evidence="2 3" key="1">
    <citation type="submission" date="2020-08" db="EMBL/GenBank/DDBJ databases">
        <title>Sequencing the genomes of 1000 actinobacteria strains.</title>
        <authorList>
            <person name="Klenk H.-P."/>
        </authorList>
    </citation>
    <scope>NUCLEOTIDE SEQUENCE [LARGE SCALE GENOMIC DNA]</scope>
    <source>
        <strain evidence="2 3">DSM 45272</strain>
    </source>
</reference>
<keyword evidence="3" id="KW-1185">Reference proteome</keyword>
<gene>
    <name evidence="2" type="ORF">HDA45_006484</name>
</gene>
<dbReference type="AlphaFoldDB" id="A0A841BAR3"/>
<dbReference type="Pfam" id="PF19882">
    <property type="entry name" value="DUF6355"/>
    <property type="match status" value="1"/>
</dbReference>
<feature type="chain" id="PRO_5032573371" description="Secreted protein" evidence="1">
    <location>
        <begin position="33"/>
        <end position="119"/>
    </location>
</feature>
<proteinExistence type="predicted"/>
<name>A0A841BAR3_9PSEU</name>
<dbReference type="Proteomes" id="UP000580861">
    <property type="component" value="Unassembled WGS sequence"/>
</dbReference>
<evidence type="ECO:0008006" key="4">
    <source>
        <dbReference type="Google" id="ProtNLM"/>
    </source>
</evidence>
<comment type="caution">
    <text evidence="2">The sequence shown here is derived from an EMBL/GenBank/DDBJ whole genome shotgun (WGS) entry which is preliminary data.</text>
</comment>
<sequence>MTTILRTRAIRYGLAGAVAALAVAGSGATANAATARDSASRGPVTVSEGCGYLGWGKYRHCDGGTGSTVMLDVEDFLGNLFHYCVGPGTTNVQPVIRWRVTGAWWNGGTRCIPGYYGPA</sequence>
<protein>
    <recommendedName>
        <fullName evidence="4">Secreted protein</fullName>
    </recommendedName>
</protein>
<evidence type="ECO:0000256" key="1">
    <source>
        <dbReference type="SAM" id="SignalP"/>
    </source>
</evidence>
<evidence type="ECO:0000313" key="3">
    <source>
        <dbReference type="Proteomes" id="UP000580861"/>
    </source>
</evidence>
<dbReference type="RefSeq" id="WP_221471304.1">
    <property type="nucleotide sequence ID" value="NZ_JACHMX010000001.1"/>
</dbReference>
<accession>A0A841BAR3</accession>
<feature type="signal peptide" evidence="1">
    <location>
        <begin position="1"/>
        <end position="32"/>
    </location>
</feature>
<organism evidence="2 3">
    <name type="scientific">Amycolatopsis umgeniensis</name>
    <dbReference type="NCBI Taxonomy" id="336628"/>
    <lineage>
        <taxon>Bacteria</taxon>
        <taxon>Bacillati</taxon>
        <taxon>Actinomycetota</taxon>
        <taxon>Actinomycetes</taxon>
        <taxon>Pseudonocardiales</taxon>
        <taxon>Pseudonocardiaceae</taxon>
        <taxon>Amycolatopsis</taxon>
    </lineage>
</organism>